<dbReference type="Gene3D" id="3.10.150.10">
    <property type="entry name" value="DNA Polymerase III, subunit A, domain 2"/>
    <property type="match status" value="1"/>
</dbReference>
<comment type="similarity">
    <text evidence="2">Belongs to the beta sliding clamp family.</text>
</comment>
<dbReference type="PANTHER" id="PTHR30478">
    <property type="entry name" value="DNA POLYMERASE III SUBUNIT BETA"/>
    <property type="match status" value="1"/>
</dbReference>
<dbReference type="InterPro" id="IPR001001">
    <property type="entry name" value="DNA_polIII_beta"/>
</dbReference>
<keyword evidence="7" id="KW-0239">DNA-directed DNA polymerase</keyword>
<evidence type="ECO:0000313" key="11">
    <source>
        <dbReference type="EMBL" id="OIQ59807.1"/>
    </source>
</evidence>
<comment type="subcellular location">
    <subcellularLocation>
        <location evidence="1">Cytoplasm</location>
    </subcellularLocation>
</comment>
<sequence length="382" mass="40345">MQCKCSQSDLAAALKKVDAAVSRKNVVPALAGVLLEAGEGKLRVYATDLDVGVEVFVPAEVSSPGQALPLHKTFKGLVASLPDGEVELTADAAANRLTLVQEKRRYAFDLLAEPEIFPAFPDAGRSEAFAFAADTLAWAVRSVSPAAAVDPLQGAFACVLLEKDAEKEVLRLVATDRQRLAVAEAPWVGHADGEAPANDVLLPVVSTKALLDVLSGKAELRFSGNFVVARADGGNGFFARMGAGAFPNYRLVLPRDLPEPVKVDAETLKNVLERARLLLEDQNESFGTVGKKYVPVKLEIMSSVLTVTALKDPSVFREEIPISGGGPGVEAAVAANALFLLDAVRPLDGEVFLNLPAGRGLIVVRDAANDCTYTHAVAPITA</sequence>
<evidence type="ECO:0000256" key="3">
    <source>
        <dbReference type="ARBA" id="ARBA00022490"/>
    </source>
</evidence>
<dbReference type="Pfam" id="PF00712">
    <property type="entry name" value="DNA_pol3_beta"/>
    <property type="match status" value="1"/>
</dbReference>
<dbReference type="AlphaFoldDB" id="A0A1J5NVM6"/>
<gene>
    <name evidence="11" type="primary">dnaN_1</name>
    <name evidence="11" type="ORF">MOTE_10630</name>
</gene>
<accession>A0A1J5NVM6</accession>
<evidence type="ECO:0000256" key="5">
    <source>
        <dbReference type="ARBA" id="ARBA00022695"/>
    </source>
</evidence>
<dbReference type="SUPFAM" id="SSF55979">
    <property type="entry name" value="DNA clamp"/>
    <property type="match status" value="3"/>
</dbReference>
<dbReference type="GO" id="GO:0003887">
    <property type="term" value="F:DNA-directed DNA polymerase activity"/>
    <property type="evidence" value="ECO:0007669"/>
    <property type="project" value="UniProtKB-KW"/>
</dbReference>
<dbReference type="OrthoDB" id="8421503at2"/>
<dbReference type="EMBL" id="MDDC01000007">
    <property type="protein sequence ID" value="OIQ59807.1"/>
    <property type="molecule type" value="Genomic_DNA"/>
</dbReference>
<keyword evidence="8" id="KW-0238">DNA-binding</keyword>
<evidence type="ECO:0000256" key="8">
    <source>
        <dbReference type="ARBA" id="ARBA00023125"/>
    </source>
</evidence>
<keyword evidence="5 11" id="KW-0548">Nucleotidyltransferase</keyword>
<reference evidence="11 12" key="1">
    <citation type="submission" date="2016-08" db="EMBL/GenBank/DDBJ databases">
        <title>Genome-based comparison of Moorella thermoacetic strains.</title>
        <authorList>
            <person name="Poehlein A."/>
            <person name="Bengelsdorf F.R."/>
            <person name="Esser C."/>
            <person name="Duerre P."/>
            <person name="Daniel R."/>
        </authorList>
    </citation>
    <scope>NUCLEOTIDE SEQUENCE [LARGE SCALE GENOMIC DNA]</scope>
    <source>
        <strain evidence="11 12">DSM 21394</strain>
    </source>
</reference>
<keyword evidence="6" id="KW-0235">DNA replication</keyword>
<name>A0A1J5NVM6_NEOTH</name>
<dbReference type="SMART" id="SM00480">
    <property type="entry name" value="POL3Bc"/>
    <property type="match status" value="1"/>
</dbReference>
<dbReference type="GO" id="GO:0005737">
    <property type="term" value="C:cytoplasm"/>
    <property type="evidence" value="ECO:0007669"/>
    <property type="project" value="UniProtKB-SubCell"/>
</dbReference>
<dbReference type="GO" id="GO:0003677">
    <property type="term" value="F:DNA binding"/>
    <property type="evidence" value="ECO:0007669"/>
    <property type="project" value="UniProtKB-KW"/>
</dbReference>
<evidence type="ECO:0000256" key="6">
    <source>
        <dbReference type="ARBA" id="ARBA00022705"/>
    </source>
</evidence>
<keyword evidence="4 11" id="KW-0808">Transferase</keyword>
<organism evidence="11 12">
    <name type="scientific">Neomoorella thermoacetica</name>
    <name type="common">Clostridium thermoaceticum</name>
    <dbReference type="NCBI Taxonomy" id="1525"/>
    <lineage>
        <taxon>Bacteria</taxon>
        <taxon>Bacillati</taxon>
        <taxon>Bacillota</taxon>
        <taxon>Clostridia</taxon>
        <taxon>Neomoorellales</taxon>
        <taxon>Neomoorellaceae</taxon>
        <taxon>Neomoorella</taxon>
    </lineage>
</organism>
<evidence type="ECO:0000256" key="1">
    <source>
        <dbReference type="ARBA" id="ARBA00004496"/>
    </source>
</evidence>
<keyword evidence="3" id="KW-0963">Cytoplasm</keyword>
<proteinExistence type="inferred from homology"/>
<dbReference type="InterPro" id="IPR022634">
    <property type="entry name" value="DNA_polIII_beta_N"/>
</dbReference>
<dbReference type="CDD" id="cd00140">
    <property type="entry name" value="beta_clamp"/>
    <property type="match status" value="1"/>
</dbReference>
<dbReference type="GO" id="GO:0009360">
    <property type="term" value="C:DNA polymerase III complex"/>
    <property type="evidence" value="ECO:0007669"/>
    <property type="project" value="InterPro"/>
</dbReference>
<dbReference type="Proteomes" id="UP000182811">
    <property type="component" value="Unassembled WGS sequence"/>
</dbReference>
<dbReference type="PANTHER" id="PTHR30478:SF0">
    <property type="entry name" value="BETA SLIDING CLAMP"/>
    <property type="match status" value="1"/>
</dbReference>
<evidence type="ECO:0000313" key="12">
    <source>
        <dbReference type="Proteomes" id="UP000182811"/>
    </source>
</evidence>
<dbReference type="Gene3D" id="3.70.10.10">
    <property type="match status" value="1"/>
</dbReference>
<protein>
    <recommendedName>
        <fullName evidence="9">DNA polymerase III subunit beta</fullName>
    </recommendedName>
</protein>
<comment type="caution">
    <text evidence="11">The sequence shown here is derived from an EMBL/GenBank/DDBJ whole genome shotgun (WGS) entry which is preliminary data.</text>
</comment>
<evidence type="ECO:0000256" key="9">
    <source>
        <dbReference type="ARBA" id="ARBA00033275"/>
    </source>
</evidence>
<evidence type="ECO:0000256" key="7">
    <source>
        <dbReference type="ARBA" id="ARBA00022932"/>
    </source>
</evidence>
<evidence type="ECO:0000256" key="2">
    <source>
        <dbReference type="ARBA" id="ARBA00010752"/>
    </source>
</evidence>
<feature type="domain" description="DNA polymerase III beta sliding clamp N-terminal" evidence="10">
    <location>
        <begin position="1"/>
        <end position="107"/>
    </location>
</feature>
<dbReference type="GO" id="GO:0008408">
    <property type="term" value="F:3'-5' exonuclease activity"/>
    <property type="evidence" value="ECO:0007669"/>
    <property type="project" value="InterPro"/>
</dbReference>
<dbReference type="GO" id="GO:0006271">
    <property type="term" value="P:DNA strand elongation involved in DNA replication"/>
    <property type="evidence" value="ECO:0007669"/>
    <property type="project" value="TreeGrafter"/>
</dbReference>
<evidence type="ECO:0000256" key="4">
    <source>
        <dbReference type="ARBA" id="ARBA00022679"/>
    </source>
</evidence>
<dbReference type="InterPro" id="IPR046938">
    <property type="entry name" value="DNA_clamp_sf"/>
</dbReference>
<evidence type="ECO:0000259" key="10">
    <source>
        <dbReference type="Pfam" id="PF00712"/>
    </source>
</evidence>